<keyword evidence="1" id="KW-0732">Signal</keyword>
<name>A0A1I0TJ69_9SPHI</name>
<gene>
    <name evidence="3" type="ORF">SAMN04488511_11091</name>
</gene>
<reference evidence="4" key="1">
    <citation type="submission" date="2016-10" db="EMBL/GenBank/DDBJ databases">
        <authorList>
            <person name="Varghese N."/>
            <person name="Submissions S."/>
        </authorList>
    </citation>
    <scope>NUCLEOTIDE SEQUENCE [LARGE SCALE GENOMIC DNA]</scope>
    <source>
        <strain evidence="4">DSM 18130</strain>
    </source>
</reference>
<dbReference type="SUPFAM" id="SSF53850">
    <property type="entry name" value="Periplasmic binding protein-like II"/>
    <property type="match status" value="1"/>
</dbReference>
<feature type="domain" description="PBP" evidence="2">
    <location>
        <begin position="35"/>
        <end position="281"/>
    </location>
</feature>
<dbReference type="Proteomes" id="UP000198836">
    <property type="component" value="Unassembled WGS sequence"/>
</dbReference>
<proteinExistence type="predicted"/>
<dbReference type="STRING" id="332999.SAMN04488511_11091"/>
<dbReference type="Gene3D" id="3.40.190.10">
    <property type="entry name" value="Periplasmic binding protein-like II"/>
    <property type="match status" value="2"/>
</dbReference>
<organism evidence="3 4">
    <name type="scientific">Pedobacter suwonensis</name>
    <dbReference type="NCBI Taxonomy" id="332999"/>
    <lineage>
        <taxon>Bacteria</taxon>
        <taxon>Pseudomonadati</taxon>
        <taxon>Bacteroidota</taxon>
        <taxon>Sphingobacteriia</taxon>
        <taxon>Sphingobacteriales</taxon>
        <taxon>Sphingobacteriaceae</taxon>
        <taxon>Pedobacter</taxon>
    </lineage>
</organism>
<dbReference type="PANTHER" id="PTHR30570">
    <property type="entry name" value="PERIPLASMIC PHOSPHATE BINDING COMPONENT OF PHOSPHATE ABC TRANSPORTER"/>
    <property type="match status" value="1"/>
</dbReference>
<evidence type="ECO:0000313" key="3">
    <source>
        <dbReference type="EMBL" id="SFA51593.1"/>
    </source>
</evidence>
<evidence type="ECO:0000313" key="4">
    <source>
        <dbReference type="Proteomes" id="UP000198836"/>
    </source>
</evidence>
<protein>
    <submittedName>
        <fullName evidence="3">Phosphate ABC transporter substrate-binding protein, PhoT family</fullName>
    </submittedName>
</protein>
<dbReference type="InterPro" id="IPR050811">
    <property type="entry name" value="Phosphate_ABC_transporter"/>
</dbReference>
<dbReference type="EMBL" id="FOJM01000010">
    <property type="protein sequence ID" value="SFA51593.1"/>
    <property type="molecule type" value="Genomic_DNA"/>
</dbReference>
<dbReference type="InterPro" id="IPR024370">
    <property type="entry name" value="PBP_domain"/>
</dbReference>
<accession>A0A1I0TJ69</accession>
<keyword evidence="4" id="KW-1185">Reference proteome</keyword>
<evidence type="ECO:0000259" key="2">
    <source>
        <dbReference type="Pfam" id="PF12849"/>
    </source>
</evidence>
<sequence length="309" mass="34518">MVGAINHLMKKILLIFCVLALLVSCKRKNKAAAVKETRTSGTLKILVDESVGPIVQNQIDIFSLDYPDARFQATVKPEEKLLPAFLNDSVRVIVLPRLLTKAEEKYYNQRQIKINTSRFAIDGIALITNEGNIDSTINVKEVIDILQGKKSDKKLVFDNAYSSTFQYFKELAHISQFPATGVYSKNSSKEVIKLIAEDKNFIGILGVNWITGKDTELSEYLSKIKVLGVKNLKGKAGDDQFYKPTQDNLINGVYPFLRNINIIDCEGRDGLGTGFATWLRSQRGQLIVLKSGLGPHKLMPRQINLTKGN</sequence>
<dbReference type="Pfam" id="PF12849">
    <property type="entry name" value="PBP_like_2"/>
    <property type="match status" value="1"/>
</dbReference>
<evidence type="ECO:0000256" key="1">
    <source>
        <dbReference type="ARBA" id="ARBA00022729"/>
    </source>
</evidence>
<dbReference type="AlphaFoldDB" id="A0A1I0TJ69"/>
<dbReference type="PANTHER" id="PTHR30570:SF1">
    <property type="entry name" value="PHOSPHATE-BINDING PROTEIN PSTS"/>
    <property type="match status" value="1"/>
</dbReference>